<comment type="pathway">
    <text evidence="6 14">Cofactor biosynthesis; adenosylcobalamin biosynthesis; adenosylcobalamin from cob(II)yrinate a,c-diamide: step 5/7.</text>
</comment>
<feature type="binding site" evidence="16">
    <location>
        <begin position="32"/>
        <end position="34"/>
    </location>
    <ligand>
        <name>GTP</name>
        <dbReference type="ChEBI" id="CHEBI:37565"/>
    </ligand>
</feature>
<evidence type="ECO:0000256" key="3">
    <source>
        <dbReference type="ARBA" id="ARBA00001522"/>
    </source>
</evidence>
<dbReference type="GO" id="GO:0005524">
    <property type="term" value="F:ATP binding"/>
    <property type="evidence" value="ECO:0007669"/>
    <property type="project" value="UniProtKB-UniRule"/>
</dbReference>
<keyword evidence="8 14" id="KW-0169">Cobalamin biosynthesis</keyword>
<sequence length="171" mass="18793">MLELVLGGVRSGKSQFAEKRLLQAPAPHAYLATADRAFNAKDSDFAARVEAHRQRRPSDWLLIEEPLHLAAAIQSSSAASLLIDCMGVWLTNLLLHTDGEMLEAELNALLALLERCEQRIIIVSSEVGFGVVPAGELSRRFVDQLGLLNQKLAERAERVWLSVAGIAQQIK</sequence>
<dbReference type="GO" id="GO:0005525">
    <property type="term" value="F:GTP binding"/>
    <property type="evidence" value="ECO:0007669"/>
    <property type="project" value="UniProtKB-UniRule"/>
</dbReference>
<feature type="binding site" evidence="16">
    <location>
        <position position="64"/>
    </location>
    <ligand>
        <name>GTP</name>
        <dbReference type="ChEBI" id="CHEBI:37565"/>
    </ligand>
</feature>
<comment type="function">
    <text evidence="4 14">Catalyzes ATP-dependent phosphorylation of adenosylcobinamide and addition of GMP to adenosylcobinamide phosphate.</text>
</comment>
<comment type="pathway">
    <text evidence="5 14">Cofactor biosynthesis; adenosylcobalamin biosynthesis; adenosylcobalamin from cob(II)yrinate a,c-diamide: step 6/7.</text>
</comment>
<evidence type="ECO:0000256" key="9">
    <source>
        <dbReference type="ARBA" id="ARBA00022679"/>
    </source>
</evidence>
<dbReference type="CDD" id="cd00544">
    <property type="entry name" value="CobU"/>
    <property type="match status" value="1"/>
</dbReference>
<evidence type="ECO:0000256" key="2">
    <source>
        <dbReference type="ARBA" id="ARBA00000711"/>
    </source>
</evidence>
<dbReference type="RefSeq" id="WP_125015065.1">
    <property type="nucleotide sequence ID" value="NZ_QWEZ01000001.1"/>
</dbReference>
<dbReference type="Proteomes" id="UP000280792">
    <property type="component" value="Unassembled WGS sequence"/>
</dbReference>
<accession>A0A3P3VPI8</accession>
<feature type="binding site" evidence="16">
    <location>
        <begin position="53"/>
        <end position="56"/>
    </location>
    <ligand>
        <name>GTP</name>
        <dbReference type="ChEBI" id="CHEBI:37565"/>
    </ligand>
</feature>
<evidence type="ECO:0000256" key="7">
    <source>
        <dbReference type="ARBA" id="ARBA00007490"/>
    </source>
</evidence>
<dbReference type="PIRSF" id="PIRSF006135">
    <property type="entry name" value="CobU"/>
    <property type="match status" value="1"/>
</dbReference>
<dbReference type="UniPathway" id="UPA00148">
    <property type="reaction ID" value="UER00236"/>
</dbReference>
<keyword evidence="9 14" id="KW-0808">Transferase</keyword>
<keyword evidence="10 14" id="KW-0547">Nucleotide-binding</keyword>
<keyword evidence="17" id="KW-0548">Nucleotidyltransferase</keyword>
<evidence type="ECO:0000256" key="6">
    <source>
        <dbReference type="ARBA" id="ARBA00005159"/>
    </source>
</evidence>
<comment type="catalytic activity">
    <reaction evidence="2 14">
        <text>adenosylcob(III)inamide phosphate + GTP + H(+) = adenosylcob(III)inamide-GDP + diphosphate</text>
        <dbReference type="Rhea" id="RHEA:22712"/>
        <dbReference type="ChEBI" id="CHEBI:15378"/>
        <dbReference type="ChEBI" id="CHEBI:33019"/>
        <dbReference type="ChEBI" id="CHEBI:37565"/>
        <dbReference type="ChEBI" id="CHEBI:58502"/>
        <dbReference type="ChEBI" id="CHEBI:60487"/>
        <dbReference type="EC" id="2.7.7.62"/>
    </reaction>
</comment>
<dbReference type="InterPro" id="IPR027417">
    <property type="entry name" value="P-loop_NTPase"/>
</dbReference>
<reference evidence="17 18" key="2">
    <citation type="submission" date="2018-12" db="EMBL/GenBank/DDBJ databases">
        <title>Simiduia agarivorans gen. nov., sp. nov., a marine, agarolytic bacterium isolated from shallow coastal water from Keelung, Taiwan.</title>
        <authorList>
            <person name="Shieh W.Y."/>
        </authorList>
    </citation>
    <scope>NUCLEOTIDE SEQUENCE [LARGE SCALE GENOMIC DNA]</scope>
    <source>
        <strain evidence="17 18">GTF-13</strain>
    </source>
</reference>
<dbReference type="NCBIfam" id="NF004469">
    <property type="entry name" value="PRK05800.1"/>
    <property type="match status" value="1"/>
</dbReference>
<name>A0A3P3VPI8_9GAMM</name>
<dbReference type="SUPFAM" id="SSF52540">
    <property type="entry name" value="P-loop containing nucleoside triphosphate hydrolases"/>
    <property type="match status" value="1"/>
</dbReference>
<dbReference type="GO" id="GO:0008820">
    <property type="term" value="F:cobinamide phosphate guanylyltransferase activity"/>
    <property type="evidence" value="ECO:0007669"/>
    <property type="project" value="UniProtKB-UniRule"/>
</dbReference>
<evidence type="ECO:0000256" key="8">
    <source>
        <dbReference type="ARBA" id="ARBA00022573"/>
    </source>
</evidence>
<evidence type="ECO:0000256" key="13">
    <source>
        <dbReference type="ARBA" id="ARBA00023134"/>
    </source>
</evidence>
<evidence type="ECO:0000256" key="10">
    <source>
        <dbReference type="ARBA" id="ARBA00022741"/>
    </source>
</evidence>
<feature type="active site" description="GMP-histidine intermediate" evidence="15">
    <location>
        <position position="52"/>
    </location>
</feature>
<comment type="caution">
    <text evidence="17">The sequence shown here is derived from an EMBL/GenBank/DDBJ whole genome shotgun (WGS) entry which is preliminary data.</text>
</comment>
<gene>
    <name evidence="17" type="ORF">D0544_05905</name>
</gene>
<keyword evidence="18" id="KW-1185">Reference proteome</keyword>
<dbReference type="GO" id="GO:0009236">
    <property type="term" value="P:cobalamin biosynthetic process"/>
    <property type="evidence" value="ECO:0007669"/>
    <property type="project" value="UniProtKB-UniRule"/>
</dbReference>
<keyword evidence="12 14" id="KW-0067">ATP-binding</keyword>
<evidence type="ECO:0000256" key="11">
    <source>
        <dbReference type="ARBA" id="ARBA00022777"/>
    </source>
</evidence>
<dbReference type="PANTHER" id="PTHR34848:SF1">
    <property type="entry name" value="BIFUNCTIONAL ADENOSYLCOBALAMIN BIOSYNTHESIS PROTEIN COBU"/>
    <property type="match status" value="1"/>
</dbReference>
<dbReference type="Pfam" id="PF02283">
    <property type="entry name" value="CobU"/>
    <property type="match status" value="1"/>
</dbReference>
<feature type="binding site" evidence="16">
    <location>
        <begin position="7"/>
        <end position="14"/>
    </location>
    <ligand>
        <name>GTP</name>
        <dbReference type="ChEBI" id="CHEBI:37565"/>
    </ligand>
</feature>
<keyword evidence="13 14" id="KW-0342">GTP-binding</keyword>
<comment type="catalytic activity">
    <reaction evidence="1 14">
        <text>adenosylcob(III)inamide + ATP = adenosylcob(III)inamide phosphate + ADP + H(+)</text>
        <dbReference type="Rhea" id="RHEA:15769"/>
        <dbReference type="ChEBI" id="CHEBI:2480"/>
        <dbReference type="ChEBI" id="CHEBI:15378"/>
        <dbReference type="ChEBI" id="CHEBI:30616"/>
        <dbReference type="ChEBI" id="CHEBI:58502"/>
        <dbReference type="ChEBI" id="CHEBI:456216"/>
        <dbReference type="EC" id="2.7.1.156"/>
    </reaction>
</comment>
<evidence type="ECO:0000313" key="18">
    <source>
        <dbReference type="Proteomes" id="UP000280792"/>
    </source>
</evidence>
<evidence type="ECO:0000256" key="4">
    <source>
        <dbReference type="ARBA" id="ARBA00003889"/>
    </source>
</evidence>
<organism evidence="17 18">
    <name type="scientific">Aestuariirhabdus litorea</name>
    <dbReference type="NCBI Taxonomy" id="2528527"/>
    <lineage>
        <taxon>Bacteria</taxon>
        <taxon>Pseudomonadati</taxon>
        <taxon>Pseudomonadota</taxon>
        <taxon>Gammaproteobacteria</taxon>
        <taxon>Oceanospirillales</taxon>
        <taxon>Aestuariirhabdaceae</taxon>
        <taxon>Aestuariirhabdus</taxon>
    </lineage>
</organism>
<reference evidence="17 18" key="1">
    <citation type="submission" date="2018-08" db="EMBL/GenBank/DDBJ databases">
        <authorList>
            <person name="Khan S.A."/>
        </authorList>
    </citation>
    <scope>NUCLEOTIDE SEQUENCE [LARGE SCALE GENOMIC DNA]</scope>
    <source>
        <strain evidence="17 18">GTF-13</strain>
    </source>
</reference>
<dbReference type="EC" id="2.7.1.156" evidence="14"/>
<dbReference type="EMBL" id="QWEZ01000001">
    <property type="protein sequence ID" value="RRJ84635.1"/>
    <property type="molecule type" value="Genomic_DNA"/>
</dbReference>
<comment type="similarity">
    <text evidence="7 14">Belongs to the CobU/CobP family.</text>
</comment>
<dbReference type="Gene3D" id="3.40.50.300">
    <property type="entry name" value="P-loop containing nucleotide triphosphate hydrolases"/>
    <property type="match status" value="1"/>
</dbReference>
<evidence type="ECO:0000256" key="14">
    <source>
        <dbReference type="PIRNR" id="PIRNR006135"/>
    </source>
</evidence>
<keyword evidence="11 14" id="KW-0418">Kinase</keyword>
<dbReference type="AlphaFoldDB" id="A0A3P3VPI8"/>
<evidence type="ECO:0000313" key="17">
    <source>
        <dbReference type="EMBL" id="RRJ84635.1"/>
    </source>
</evidence>
<evidence type="ECO:0000256" key="12">
    <source>
        <dbReference type="ARBA" id="ARBA00022840"/>
    </source>
</evidence>
<dbReference type="EC" id="2.7.7.62" evidence="14"/>
<protein>
    <recommendedName>
        <fullName evidence="14">Bifunctional adenosylcobalamin biosynthesis protein</fullName>
        <ecNumber evidence="14">2.7.1.156</ecNumber>
        <ecNumber evidence="14">2.7.7.62</ecNumber>
    </recommendedName>
</protein>
<evidence type="ECO:0000256" key="5">
    <source>
        <dbReference type="ARBA" id="ARBA00004692"/>
    </source>
</evidence>
<feature type="binding site" evidence="16">
    <location>
        <position position="84"/>
    </location>
    <ligand>
        <name>GTP</name>
        <dbReference type="ChEBI" id="CHEBI:37565"/>
    </ligand>
</feature>
<proteinExistence type="inferred from homology"/>
<comment type="catalytic activity">
    <reaction evidence="3">
        <text>adenosylcob(III)inamide + GTP = adenosylcob(III)inamide phosphate + GDP + H(+)</text>
        <dbReference type="Rhea" id="RHEA:15765"/>
        <dbReference type="ChEBI" id="CHEBI:2480"/>
        <dbReference type="ChEBI" id="CHEBI:15378"/>
        <dbReference type="ChEBI" id="CHEBI:37565"/>
        <dbReference type="ChEBI" id="CHEBI:58189"/>
        <dbReference type="ChEBI" id="CHEBI:58502"/>
        <dbReference type="EC" id="2.7.1.156"/>
    </reaction>
</comment>
<evidence type="ECO:0000256" key="1">
    <source>
        <dbReference type="ARBA" id="ARBA00000312"/>
    </source>
</evidence>
<dbReference type="PANTHER" id="PTHR34848">
    <property type="match status" value="1"/>
</dbReference>
<evidence type="ECO:0000256" key="15">
    <source>
        <dbReference type="PIRSR" id="PIRSR006135-1"/>
    </source>
</evidence>
<dbReference type="InterPro" id="IPR003203">
    <property type="entry name" value="CobU/CobP"/>
</dbReference>
<evidence type="ECO:0000256" key="16">
    <source>
        <dbReference type="PIRSR" id="PIRSR006135-2"/>
    </source>
</evidence>
<dbReference type="GO" id="GO:0043752">
    <property type="term" value="F:adenosylcobinamide kinase activity"/>
    <property type="evidence" value="ECO:0007669"/>
    <property type="project" value="UniProtKB-EC"/>
</dbReference>